<evidence type="ECO:0000313" key="3">
    <source>
        <dbReference type="Proteomes" id="UP001187192"/>
    </source>
</evidence>
<evidence type="ECO:0000313" key="2">
    <source>
        <dbReference type="EMBL" id="GMN56048.1"/>
    </source>
</evidence>
<comment type="caution">
    <text evidence="2">The sequence shown here is derived from an EMBL/GenBank/DDBJ whole genome shotgun (WGS) entry which is preliminary data.</text>
</comment>
<reference evidence="2" key="1">
    <citation type="submission" date="2023-07" db="EMBL/GenBank/DDBJ databases">
        <title>draft genome sequence of fig (Ficus carica).</title>
        <authorList>
            <person name="Takahashi T."/>
            <person name="Nishimura K."/>
        </authorList>
    </citation>
    <scope>NUCLEOTIDE SEQUENCE</scope>
</reference>
<dbReference type="Proteomes" id="UP001187192">
    <property type="component" value="Unassembled WGS sequence"/>
</dbReference>
<evidence type="ECO:0000256" key="1">
    <source>
        <dbReference type="SAM" id="MobiDB-lite"/>
    </source>
</evidence>
<accession>A0AA88DDY1</accession>
<gene>
    <name evidence="2" type="ORF">TIFTF001_025158</name>
</gene>
<protein>
    <submittedName>
        <fullName evidence="2">Uncharacterized protein</fullName>
    </submittedName>
</protein>
<dbReference type="AlphaFoldDB" id="A0AA88DDY1"/>
<dbReference type="EMBL" id="BTGU01000061">
    <property type="protein sequence ID" value="GMN56048.1"/>
    <property type="molecule type" value="Genomic_DNA"/>
</dbReference>
<organism evidence="2 3">
    <name type="scientific">Ficus carica</name>
    <name type="common">Common fig</name>
    <dbReference type="NCBI Taxonomy" id="3494"/>
    <lineage>
        <taxon>Eukaryota</taxon>
        <taxon>Viridiplantae</taxon>
        <taxon>Streptophyta</taxon>
        <taxon>Embryophyta</taxon>
        <taxon>Tracheophyta</taxon>
        <taxon>Spermatophyta</taxon>
        <taxon>Magnoliopsida</taxon>
        <taxon>eudicotyledons</taxon>
        <taxon>Gunneridae</taxon>
        <taxon>Pentapetalae</taxon>
        <taxon>rosids</taxon>
        <taxon>fabids</taxon>
        <taxon>Rosales</taxon>
        <taxon>Moraceae</taxon>
        <taxon>Ficeae</taxon>
        <taxon>Ficus</taxon>
    </lineage>
</organism>
<feature type="region of interest" description="Disordered" evidence="1">
    <location>
        <begin position="54"/>
        <end position="75"/>
    </location>
</feature>
<sequence length="75" mass="8611">MGGRRRPAGRGWGRWWGGRRWVAAGERRRERKGKRERKGGRRWPIGRGWGQWWGARGGCPSRATEKTLGGKGNVR</sequence>
<proteinExistence type="predicted"/>
<name>A0AA88DDY1_FICCA</name>
<keyword evidence="3" id="KW-1185">Reference proteome</keyword>